<evidence type="ECO:0000259" key="3">
    <source>
        <dbReference type="Pfam" id="PF00013"/>
    </source>
</evidence>
<feature type="compositionally biased region" description="Basic and acidic residues" evidence="2">
    <location>
        <begin position="224"/>
        <end position="239"/>
    </location>
</feature>
<protein>
    <recommendedName>
        <fullName evidence="3">K Homology domain-containing protein</fullName>
    </recommendedName>
</protein>
<proteinExistence type="predicted"/>
<keyword evidence="5" id="KW-1185">Reference proteome</keyword>
<feature type="domain" description="K Homology" evidence="3">
    <location>
        <begin position="23"/>
        <end position="80"/>
    </location>
</feature>
<dbReference type="InterPro" id="IPR036612">
    <property type="entry name" value="KH_dom_type_1_sf"/>
</dbReference>
<dbReference type="AlphaFoldDB" id="A0A8H7SEJ0"/>
<gene>
    <name evidence="4" type="ORF">INT45_004693</name>
</gene>
<evidence type="ECO:0000313" key="4">
    <source>
        <dbReference type="EMBL" id="KAG2227651.1"/>
    </source>
</evidence>
<dbReference type="SUPFAM" id="SSF54791">
    <property type="entry name" value="Eukaryotic type KH-domain (KH-domain type I)"/>
    <property type="match status" value="1"/>
</dbReference>
<feature type="region of interest" description="Disordered" evidence="2">
    <location>
        <begin position="212"/>
        <end position="239"/>
    </location>
</feature>
<comment type="caution">
    <text evidence="4">The sequence shown here is derived from an EMBL/GenBank/DDBJ whole genome shotgun (WGS) entry which is preliminary data.</text>
</comment>
<evidence type="ECO:0000313" key="5">
    <source>
        <dbReference type="Proteomes" id="UP000646827"/>
    </source>
</evidence>
<dbReference type="GO" id="GO:0003723">
    <property type="term" value="F:RNA binding"/>
    <property type="evidence" value="ECO:0007669"/>
    <property type="project" value="UniProtKB-UniRule"/>
</dbReference>
<reference evidence="4 5" key="1">
    <citation type="submission" date="2020-12" db="EMBL/GenBank/DDBJ databases">
        <title>Metabolic potential, ecology and presence of endohyphal bacteria is reflected in genomic diversity of Mucoromycotina.</title>
        <authorList>
            <person name="Muszewska A."/>
            <person name="Okrasinska A."/>
            <person name="Steczkiewicz K."/>
            <person name="Drgas O."/>
            <person name="Orlowska M."/>
            <person name="Perlinska-Lenart U."/>
            <person name="Aleksandrzak-Piekarczyk T."/>
            <person name="Szatraj K."/>
            <person name="Zielenkiewicz U."/>
            <person name="Pilsyk S."/>
            <person name="Malc E."/>
            <person name="Mieczkowski P."/>
            <person name="Kruszewska J.S."/>
            <person name="Biernat P."/>
            <person name="Pawlowska J."/>
        </authorList>
    </citation>
    <scope>NUCLEOTIDE SEQUENCE [LARGE SCALE GENOMIC DNA]</scope>
    <source>
        <strain evidence="4 5">CBS 142.35</strain>
    </source>
</reference>
<dbReference type="Proteomes" id="UP000646827">
    <property type="component" value="Unassembled WGS sequence"/>
</dbReference>
<dbReference type="OrthoDB" id="2367755at2759"/>
<dbReference type="EMBL" id="JAEPRB010000005">
    <property type="protein sequence ID" value="KAG2227651.1"/>
    <property type="molecule type" value="Genomic_DNA"/>
</dbReference>
<dbReference type="Gene3D" id="3.30.1370.10">
    <property type="entry name" value="K Homology domain, type 1"/>
    <property type="match status" value="1"/>
</dbReference>
<accession>A0A8H7SEJ0</accession>
<dbReference type="InterPro" id="IPR004088">
    <property type="entry name" value="KH_dom_type_1"/>
</dbReference>
<dbReference type="PROSITE" id="PS50084">
    <property type="entry name" value="KH_TYPE_1"/>
    <property type="match status" value="1"/>
</dbReference>
<keyword evidence="1" id="KW-0694">RNA-binding</keyword>
<name>A0A8H7SEJ0_9FUNG</name>
<evidence type="ECO:0000256" key="1">
    <source>
        <dbReference type="PROSITE-ProRule" id="PRU00117"/>
    </source>
</evidence>
<dbReference type="CDD" id="cd00105">
    <property type="entry name" value="KH-I"/>
    <property type="match status" value="1"/>
</dbReference>
<sequence>MHFGRRRFESVLESLGDENPITLRALIPNKMVGSLIGKQGYIHKQIQDIFNVHVYILAWGDQYGRLTSVFGSASSVSQAWRDALFRMHGSGEGMFYGQLFQIAFLIPAPLVNHMIKSNFLEKIHNETKTGIQLKGAPMENTTDHLLTITIGSMEVALLNSFEKAVNMLALQFQENPDKAMSPYNIYYLPPTQDECTTPSCLSQSSIQNDAFSSTMAEGGGDGGEGERGDGDGEGEQERGEREYFDYQENEQDNNNSNIYNDDITSTLTNINNSNISISMSHSDSSIKTSNSNDIGINNDEKKKLDIIFPLGVDDQQWHEEFNYEPITPN</sequence>
<dbReference type="Pfam" id="PF00013">
    <property type="entry name" value="KH_1"/>
    <property type="match status" value="1"/>
</dbReference>
<organism evidence="4 5">
    <name type="scientific">Circinella minor</name>
    <dbReference type="NCBI Taxonomy" id="1195481"/>
    <lineage>
        <taxon>Eukaryota</taxon>
        <taxon>Fungi</taxon>
        <taxon>Fungi incertae sedis</taxon>
        <taxon>Mucoromycota</taxon>
        <taxon>Mucoromycotina</taxon>
        <taxon>Mucoromycetes</taxon>
        <taxon>Mucorales</taxon>
        <taxon>Lichtheimiaceae</taxon>
        <taxon>Circinella</taxon>
    </lineage>
</organism>
<evidence type="ECO:0000256" key="2">
    <source>
        <dbReference type="SAM" id="MobiDB-lite"/>
    </source>
</evidence>